<feature type="region of interest" description="Disordered" evidence="1">
    <location>
        <begin position="106"/>
        <end position="129"/>
    </location>
</feature>
<comment type="caution">
    <text evidence="2">The sequence shown here is derived from an EMBL/GenBank/DDBJ whole genome shotgun (WGS) entry which is preliminary data.</text>
</comment>
<dbReference type="EMBL" id="JARJCN010000013">
    <property type="protein sequence ID" value="KAJ7095132.1"/>
    <property type="molecule type" value="Genomic_DNA"/>
</dbReference>
<protein>
    <submittedName>
        <fullName evidence="2">Uncharacterized protein</fullName>
    </submittedName>
</protein>
<sequence length="208" mass="23118">MTEDETLFCRGGAGKYAGAIQDTGPPTGGRRDVTEEGGSDRESPPSNGRAARRGLVEWEAREVEGKHRQTYPLPPTFVVSSGTAPSAPPTETRRALLNRRLAQVHPSHRTLGPTRRRGRGRRDDNQLEDVPQRLMPVNQLCSALIPRVPLSPRHPGRRRHPPTPPVDLLRRGQRYKEVLPRGGTRQTLQQGRQLWAQDVLRPPVGDAP</sequence>
<dbReference type="AlphaFoldDB" id="A0AAD6U8F6"/>
<accession>A0AAD6U8F6</accession>
<feature type="compositionally biased region" description="Basic and acidic residues" evidence="1">
    <location>
        <begin position="54"/>
        <end position="67"/>
    </location>
</feature>
<organism evidence="2 3">
    <name type="scientific">Mycena belliarum</name>
    <dbReference type="NCBI Taxonomy" id="1033014"/>
    <lineage>
        <taxon>Eukaryota</taxon>
        <taxon>Fungi</taxon>
        <taxon>Dikarya</taxon>
        <taxon>Basidiomycota</taxon>
        <taxon>Agaricomycotina</taxon>
        <taxon>Agaricomycetes</taxon>
        <taxon>Agaricomycetidae</taxon>
        <taxon>Agaricales</taxon>
        <taxon>Marasmiineae</taxon>
        <taxon>Mycenaceae</taxon>
        <taxon>Mycena</taxon>
    </lineage>
</organism>
<evidence type="ECO:0000313" key="2">
    <source>
        <dbReference type="EMBL" id="KAJ7095132.1"/>
    </source>
</evidence>
<feature type="region of interest" description="Disordered" evidence="1">
    <location>
        <begin position="147"/>
        <end position="173"/>
    </location>
</feature>
<name>A0AAD6U8F6_9AGAR</name>
<reference evidence="2" key="1">
    <citation type="submission" date="2023-03" db="EMBL/GenBank/DDBJ databases">
        <title>Massive genome expansion in bonnet fungi (Mycena s.s.) driven by repeated elements and novel gene families across ecological guilds.</title>
        <authorList>
            <consortium name="Lawrence Berkeley National Laboratory"/>
            <person name="Harder C.B."/>
            <person name="Miyauchi S."/>
            <person name="Viragh M."/>
            <person name="Kuo A."/>
            <person name="Thoen E."/>
            <person name="Andreopoulos B."/>
            <person name="Lu D."/>
            <person name="Skrede I."/>
            <person name="Drula E."/>
            <person name="Henrissat B."/>
            <person name="Morin E."/>
            <person name="Kohler A."/>
            <person name="Barry K."/>
            <person name="LaButti K."/>
            <person name="Morin E."/>
            <person name="Salamov A."/>
            <person name="Lipzen A."/>
            <person name="Mereny Z."/>
            <person name="Hegedus B."/>
            <person name="Baldrian P."/>
            <person name="Stursova M."/>
            <person name="Weitz H."/>
            <person name="Taylor A."/>
            <person name="Grigoriev I.V."/>
            <person name="Nagy L.G."/>
            <person name="Martin F."/>
            <person name="Kauserud H."/>
        </authorList>
    </citation>
    <scope>NUCLEOTIDE SEQUENCE</scope>
    <source>
        <strain evidence="2">CBHHK173m</strain>
    </source>
</reference>
<dbReference type="Proteomes" id="UP001222325">
    <property type="component" value="Unassembled WGS sequence"/>
</dbReference>
<evidence type="ECO:0000256" key="1">
    <source>
        <dbReference type="SAM" id="MobiDB-lite"/>
    </source>
</evidence>
<gene>
    <name evidence="2" type="ORF">B0H15DRAFT_93498</name>
</gene>
<feature type="region of interest" description="Disordered" evidence="1">
    <location>
        <begin position="1"/>
        <end position="90"/>
    </location>
</feature>
<evidence type="ECO:0000313" key="3">
    <source>
        <dbReference type="Proteomes" id="UP001222325"/>
    </source>
</evidence>
<keyword evidence="3" id="KW-1185">Reference proteome</keyword>
<feature type="compositionally biased region" description="Basic and acidic residues" evidence="1">
    <location>
        <begin position="29"/>
        <end position="43"/>
    </location>
</feature>
<proteinExistence type="predicted"/>